<accession>A0A9N9C8D1</accession>
<organism evidence="2 3">
    <name type="scientific">Acaulospora morrowiae</name>
    <dbReference type="NCBI Taxonomy" id="94023"/>
    <lineage>
        <taxon>Eukaryota</taxon>
        <taxon>Fungi</taxon>
        <taxon>Fungi incertae sedis</taxon>
        <taxon>Mucoromycota</taxon>
        <taxon>Glomeromycotina</taxon>
        <taxon>Glomeromycetes</taxon>
        <taxon>Diversisporales</taxon>
        <taxon>Acaulosporaceae</taxon>
        <taxon>Acaulospora</taxon>
    </lineage>
</organism>
<reference evidence="2" key="1">
    <citation type="submission" date="2021-06" db="EMBL/GenBank/DDBJ databases">
        <authorList>
            <person name="Kallberg Y."/>
            <person name="Tangrot J."/>
            <person name="Rosling A."/>
        </authorList>
    </citation>
    <scope>NUCLEOTIDE SEQUENCE</scope>
    <source>
        <strain evidence="2">CL551</strain>
    </source>
</reference>
<dbReference type="EMBL" id="CAJVPV010005568">
    <property type="protein sequence ID" value="CAG8592826.1"/>
    <property type="molecule type" value="Genomic_DNA"/>
</dbReference>
<comment type="caution">
    <text evidence="2">The sequence shown here is derived from an EMBL/GenBank/DDBJ whole genome shotgun (WGS) entry which is preliminary data.</text>
</comment>
<dbReference type="SMART" id="SM00584">
    <property type="entry name" value="TLDc"/>
    <property type="match status" value="1"/>
</dbReference>
<name>A0A9N9C8D1_9GLOM</name>
<keyword evidence="3" id="KW-1185">Reference proteome</keyword>
<gene>
    <name evidence="2" type="ORF">AMORRO_LOCUS7423</name>
</gene>
<protein>
    <submittedName>
        <fullName evidence="2">18883_t:CDS:1</fullName>
    </submittedName>
</protein>
<feature type="domain" description="TLDc" evidence="1">
    <location>
        <begin position="206"/>
        <end position="376"/>
    </location>
</feature>
<dbReference type="InterPro" id="IPR006571">
    <property type="entry name" value="TLDc_dom"/>
</dbReference>
<dbReference type="PROSITE" id="PS51886">
    <property type="entry name" value="TLDC"/>
    <property type="match status" value="1"/>
</dbReference>
<dbReference type="AlphaFoldDB" id="A0A9N9C8D1"/>
<dbReference type="Pfam" id="PF07707">
    <property type="entry name" value="BACK"/>
    <property type="match status" value="1"/>
</dbReference>
<sequence length="378" mass="43644">FIYCGIVDLRELDGTEVFKVLVAADELGLQKLIDNTQKFLIENRDNFLREDPAKMLCIVTCHETFDDIKKFCLETILADPDILFGSNKFLTLEESALMSILRCDDLLMDEINIWDCVIKWGMSRDPELKSNVESFKDQDFKELEDRLHNFIPLIRFHDISMEDFYLRVWPFKKILSEELVDDILRCYMVSKAIPRCNVYDPRDTSGLVNRKHFTLFASWIDQKSENYTRFNQIPYKFTHIYRASKDGNDASTFHQKCDNQGATIVVCKLENSERLAGGYNPLDWSGNGQYRYSPECFIFSIENCNDPTANNNVCRPAGSYSNSAVYCHISYGPIFGGGHDLQCTPPNQWNCNPYSYGSVNLPSSFKSSDFEVFKVEKK</sequence>
<feature type="non-terminal residue" evidence="2">
    <location>
        <position position="1"/>
    </location>
</feature>
<dbReference type="OrthoDB" id="298084at2759"/>
<evidence type="ECO:0000313" key="3">
    <source>
        <dbReference type="Proteomes" id="UP000789342"/>
    </source>
</evidence>
<dbReference type="InterPro" id="IPR011705">
    <property type="entry name" value="BACK"/>
</dbReference>
<evidence type="ECO:0000259" key="1">
    <source>
        <dbReference type="PROSITE" id="PS51886"/>
    </source>
</evidence>
<dbReference type="Pfam" id="PF07534">
    <property type="entry name" value="TLD"/>
    <property type="match status" value="1"/>
</dbReference>
<dbReference type="PANTHER" id="PTHR45774:SF3">
    <property type="entry name" value="BTB (POZ) DOMAIN-CONTAINING 2B-RELATED"/>
    <property type="match status" value="1"/>
</dbReference>
<dbReference type="Gene3D" id="1.25.40.420">
    <property type="match status" value="1"/>
</dbReference>
<proteinExistence type="predicted"/>
<dbReference type="PANTHER" id="PTHR45774">
    <property type="entry name" value="BTB/POZ DOMAIN-CONTAINING"/>
    <property type="match status" value="1"/>
</dbReference>
<evidence type="ECO:0000313" key="2">
    <source>
        <dbReference type="EMBL" id="CAG8592826.1"/>
    </source>
</evidence>
<dbReference type="Proteomes" id="UP000789342">
    <property type="component" value="Unassembled WGS sequence"/>
</dbReference>